<name>A0A160TSB5_9ZZZZ</name>
<dbReference type="SUPFAM" id="SSF75304">
    <property type="entry name" value="Amidase signature (AS) enzymes"/>
    <property type="match status" value="1"/>
</dbReference>
<dbReference type="GO" id="GO:0016740">
    <property type="term" value="F:transferase activity"/>
    <property type="evidence" value="ECO:0007669"/>
    <property type="project" value="UniProtKB-KW"/>
</dbReference>
<dbReference type="GO" id="GO:0050567">
    <property type="term" value="F:glutaminyl-tRNA synthase (glutamine-hydrolyzing) activity"/>
    <property type="evidence" value="ECO:0007669"/>
    <property type="project" value="UniProtKB-EC"/>
</dbReference>
<dbReference type="PANTHER" id="PTHR11895">
    <property type="entry name" value="TRANSAMIDASE"/>
    <property type="match status" value="1"/>
</dbReference>
<evidence type="ECO:0000259" key="1">
    <source>
        <dbReference type="Pfam" id="PF01425"/>
    </source>
</evidence>
<dbReference type="EC" id="6.3.5.6" evidence="2"/>
<dbReference type="AlphaFoldDB" id="A0A160TSB5"/>
<accession>A0A160TSB5</accession>
<keyword evidence="2" id="KW-0436">Ligase</keyword>
<dbReference type="InterPro" id="IPR036928">
    <property type="entry name" value="AS_sf"/>
</dbReference>
<keyword evidence="2" id="KW-0808">Transferase</keyword>
<organism evidence="2">
    <name type="scientific">hydrothermal vent metagenome</name>
    <dbReference type="NCBI Taxonomy" id="652676"/>
    <lineage>
        <taxon>unclassified sequences</taxon>
        <taxon>metagenomes</taxon>
        <taxon>ecological metagenomes</taxon>
    </lineage>
</organism>
<dbReference type="Pfam" id="PF01425">
    <property type="entry name" value="Amidase"/>
    <property type="match status" value="1"/>
</dbReference>
<gene>
    <name evidence="2" type="ORF">MGWOODY_XGa1717</name>
</gene>
<protein>
    <submittedName>
        <fullName evidence="2">Aspartyl-tRNA(Asn) amidotransferase subunit A @ Glutamyl-tRNA(Gln) amidotransferase subunit A</fullName>
        <ecNumber evidence="2">6.3.5.6</ecNumber>
        <ecNumber evidence="2">6.3.5.7</ecNumber>
    </submittedName>
</protein>
<dbReference type="EC" id="6.3.5.7" evidence="2"/>
<sequence>MLSQASLLRNTTLVGARESAPMSEPYELGVAETARLIAARKLSVVELVETLLHRIDQLEFLKAWQYVDPDAVRADALQKQADLDAASATPSLFGVPVGLKDIFCTAGIPTTACSKIYADYVPTYDATSVTRIKDHGALAMGKTVTTEFAYRDPPPTLNPWNTNHTPGGSSSGSAVAVAAQMCAAAFGSQTRGSVLRPASYNGIVGLKPTFGRVSRYGVIPVSWSLDHVGWMTRSVVDAALLLQVLAGPDPKDPVAAVREVPDYLCHLEIPDPPSIGVLQGLFYDESDPEIRRHTTAVADRLEKAGAQVEVLPLPASFESASDDQLIIMMVEAASFHQSTLEKRADEYGPMLRDLLRDGLKVDAVTYSRALERRLKFQADAYALSGQVDVLLTPTTPTPAPADLTDTGSAIFQGPWTSCGLPTITIPSGLSSSGLPLGIQLIAAPFGEERLLAAARWCEEQLEVTLIPPLD</sequence>
<dbReference type="GO" id="GO:0050566">
    <property type="term" value="F:asparaginyl-tRNA synthase (glutamine-hydrolyzing) activity"/>
    <property type="evidence" value="ECO:0007669"/>
    <property type="project" value="UniProtKB-EC"/>
</dbReference>
<evidence type="ECO:0000313" key="2">
    <source>
        <dbReference type="EMBL" id="CUS53235.1"/>
    </source>
</evidence>
<dbReference type="Gene3D" id="3.90.1300.10">
    <property type="entry name" value="Amidase signature (AS) domain"/>
    <property type="match status" value="1"/>
</dbReference>
<feature type="domain" description="Amidase" evidence="1">
    <location>
        <begin position="46"/>
        <end position="451"/>
    </location>
</feature>
<dbReference type="InterPro" id="IPR000120">
    <property type="entry name" value="Amidase"/>
</dbReference>
<proteinExistence type="predicted"/>
<dbReference type="PANTHER" id="PTHR11895:SF176">
    <property type="entry name" value="AMIDASE AMID-RELATED"/>
    <property type="match status" value="1"/>
</dbReference>
<reference evidence="2" key="1">
    <citation type="submission" date="2015-10" db="EMBL/GenBank/DDBJ databases">
        <authorList>
            <person name="Gilbert D.G."/>
        </authorList>
    </citation>
    <scope>NUCLEOTIDE SEQUENCE</scope>
</reference>
<dbReference type="InterPro" id="IPR023631">
    <property type="entry name" value="Amidase_dom"/>
</dbReference>
<dbReference type="EMBL" id="CZRL01000095">
    <property type="protein sequence ID" value="CUS53235.1"/>
    <property type="molecule type" value="Genomic_DNA"/>
</dbReference>